<evidence type="ECO:0000313" key="9">
    <source>
        <dbReference type="EMBL" id="TQL94741.1"/>
    </source>
</evidence>
<dbReference type="EMBL" id="VFOZ01000001">
    <property type="protein sequence ID" value="TQL94741.1"/>
    <property type="molecule type" value="Genomic_DNA"/>
</dbReference>
<keyword evidence="3" id="KW-0560">Oxidoreductase</keyword>
<dbReference type="OrthoDB" id="4135024at2"/>
<evidence type="ECO:0000256" key="5">
    <source>
        <dbReference type="ARBA" id="ARBA00023284"/>
    </source>
</evidence>
<keyword evidence="7" id="KW-0812">Transmembrane</keyword>
<keyword evidence="4" id="KW-1015">Disulfide bond</keyword>
<feature type="compositionally biased region" description="Pro residues" evidence="6">
    <location>
        <begin position="1"/>
        <end position="24"/>
    </location>
</feature>
<proteinExistence type="inferred from homology"/>
<dbReference type="InterPro" id="IPR012336">
    <property type="entry name" value="Thioredoxin-like_fold"/>
</dbReference>
<evidence type="ECO:0000256" key="7">
    <source>
        <dbReference type="SAM" id="Phobius"/>
    </source>
</evidence>
<dbReference type="GO" id="GO:0016853">
    <property type="term" value="F:isomerase activity"/>
    <property type="evidence" value="ECO:0007669"/>
    <property type="project" value="UniProtKB-KW"/>
</dbReference>
<dbReference type="Gene3D" id="3.40.30.10">
    <property type="entry name" value="Glutaredoxin"/>
    <property type="match status" value="1"/>
</dbReference>
<keyword evidence="7" id="KW-0472">Membrane</keyword>
<comment type="similarity">
    <text evidence="1">Belongs to the thioredoxin family. DsbA subfamily.</text>
</comment>
<evidence type="ECO:0000313" key="10">
    <source>
        <dbReference type="Proteomes" id="UP000316096"/>
    </source>
</evidence>
<feature type="compositionally biased region" description="Pro residues" evidence="6">
    <location>
        <begin position="37"/>
        <end position="82"/>
    </location>
</feature>
<evidence type="ECO:0000256" key="2">
    <source>
        <dbReference type="ARBA" id="ARBA00022729"/>
    </source>
</evidence>
<keyword evidence="7" id="KW-1133">Transmembrane helix</keyword>
<keyword evidence="10" id="KW-1185">Reference proteome</keyword>
<dbReference type="RefSeq" id="WP_141952290.1">
    <property type="nucleotide sequence ID" value="NZ_VFOZ01000001.1"/>
</dbReference>
<dbReference type="Pfam" id="PF13462">
    <property type="entry name" value="Thioredoxin_4"/>
    <property type="match status" value="1"/>
</dbReference>
<feature type="region of interest" description="Disordered" evidence="6">
    <location>
        <begin position="1"/>
        <end position="111"/>
    </location>
</feature>
<evidence type="ECO:0000256" key="6">
    <source>
        <dbReference type="SAM" id="MobiDB-lite"/>
    </source>
</evidence>
<dbReference type="PANTHER" id="PTHR13887">
    <property type="entry name" value="GLUTATHIONE S-TRANSFERASE KAPPA"/>
    <property type="match status" value="1"/>
</dbReference>
<dbReference type="PANTHER" id="PTHR13887:SF14">
    <property type="entry name" value="DISULFIDE BOND FORMATION PROTEIN D"/>
    <property type="match status" value="1"/>
</dbReference>
<name>A0A543CCD2_9ACTN</name>
<dbReference type="GO" id="GO:0016491">
    <property type="term" value="F:oxidoreductase activity"/>
    <property type="evidence" value="ECO:0007669"/>
    <property type="project" value="UniProtKB-KW"/>
</dbReference>
<evidence type="ECO:0000256" key="4">
    <source>
        <dbReference type="ARBA" id="ARBA00023157"/>
    </source>
</evidence>
<sequence>MSQSPGGPPPEGPEPPDDPPPGAPRPEQGPATEEWQPPHPASPAPSPYGPPPQYGPPQGPPPQGPPPGYGPSPYGAPPPGAPPYGQQPYPPQYGQPPYGQPPYGQPYGQPVPTRRRRGLVIGLVAGFLVLAVCVAVTAVLVSRDKSLGKPAPLPSGVTAEVSSVGTVTMAKPGVTVPLVDVYEDFQCPICKEFHRVNDVTLKNLAGEGRAKIVYHPIVIFTSEPLSGNSVRASAAAHCITDGARWLAFQDQLFLHQPPEGSVGFSTTDLVSYGRSAGIDDSGFGSCVRSQRYAAEVRQTSQTAISGGVFGTPTVNVGGVALPSSETLTAEGLRNAIIAAG</sequence>
<dbReference type="InterPro" id="IPR036249">
    <property type="entry name" value="Thioredoxin-like_sf"/>
</dbReference>
<evidence type="ECO:0000256" key="1">
    <source>
        <dbReference type="ARBA" id="ARBA00005791"/>
    </source>
</evidence>
<feature type="compositionally biased region" description="Pro residues" evidence="6">
    <location>
        <begin position="88"/>
        <end position="104"/>
    </location>
</feature>
<protein>
    <submittedName>
        <fullName evidence="9">Protein-disulfide isomerase</fullName>
    </submittedName>
</protein>
<keyword evidence="2" id="KW-0732">Signal</keyword>
<feature type="transmembrane region" description="Helical" evidence="7">
    <location>
        <begin position="119"/>
        <end position="141"/>
    </location>
</feature>
<comment type="caution">
    <text evidence="9">The sequence shown here is derived from an EMBL/GenBank/DDBJ whole genome shotgun (WGS) entry which is preliminary data.</text>
</comment>
<evidence type="ECO:0000259" key="8">
    <source>
        <dbReference type="Pfam" id="PF13462"/>
    </source>
</evidence>
<accession>A0A543CCD2</accession>
<dbReference type="SUPFAM" id="SSF52833">
    <property type="entry name" value="Thioredoxin-like"/>
    <property type="match status" value="1"/>
</dbReference>
<gene>
    <name evidence="9" type="ORF">FB559_0223</name>
</gene>
<organism evidence="9 10">
    <name type="scientific">Actinoallomurus bryophytorum</name>
    <dbReference type="NCBI Taxonomy" id="1490222"/>
    <lineage>
        <taxon>Bacteria</taxon>
        <taxon>Bacillati</taxon>
        <taxon>Actinomycetota</taxon>
        <taxon>Actinomycetes</taxon>
        <taxon>Streptosporangiales</taxon>
        <taxon>Thermomonosporaceae</taxon>
        <taxon>Actinoallomurus</taxon>
    </lineage>
</organism>
<dbReference type="Proteomes" id="UP000316096">
    <property type="component" value="Unassembled WGS sequence"/>
</dbReference>
<keyword evidence="9" id="KW-0413">Isomerase</keyword>
<dbReference type="CDD" id="cd02972">
    <property type="entry name" value="DsbA_family"/>
    <property type="match status" value="1"/>
</dbReference>
<evidence type="ECO:0000256" key="3">
    <source>
        <dbReference type="ARBA" id="ARBA00023002"/>
    </source>
</evidence>
<dbReference type="AlphaFoldDB" id="A0A543CCD2"/>
<feature type="domain" description="Thioredoxin-like fold" evidence="8">
    <location>
        <begin position="179"/>
        <end position="336"/>
    </location>
</feature>
<reference evidence="9 10" key="1">
    <citation type="submission" date="2019-06" db="EMBL/GenBank/DDBJ databases">
        <title>Sequencing the genomes of 1000 actinobacteria strains.</title>
        <authorList>
            <person name="Klenk H.-P."/>
        </authorList>
    </citation>
    <scope>NUCLEOTIDE SEQUENCE [LARGE SCALE GENOMIC DNA]</scope>
    <source>
        <strain evidence="9 10">DSM 102200</strain>
    </source>
</reference>
<keyword evidence="5" id="KW-0676">Redox-active center</keyword>